<dbReference type="Pfam" id="PF07963">
    <property type="entry name" value="N_methyl"/>
    <property type="match status" value="1"/>
</dbReference>
<keyword evidence="1" id="KW-0812">Transmembrane</keyword>
<evidence type="ECO:0000259" key="2">
    <source>
        <dbReference type="Pfam" id="PF07596"/>
    </source>
</evidence>
<dbReference type="PANTHER" id="PTHR30093:SF2">
    <property type="entry name" value="TYPE II SECRETION SYSTEM PROTEIN H"/>
    <property type="match status" value="1"/>
</dbReference>
<keyword evidence="4" id="KW-1185">Reference proteome</keyword>
<dbReference type="NCBIfam" id="TIGR04294">
    <property type="entry name" value="pre_pil_HX9DG"/>
    <property type="match status" value="1"/>
</dbReference>
<dbReference type="Proteomes" id="UP000315750">
    <property type="component" value="Chromosome"/>
</dbReference>
<dbReference type="AlphaFoldDB" id="A0A518AJR4"/>
<dbReference type="Gene3D" id="3.30.700.10">
    <property type="entry name" value="Glycoprotein, Type 4 Pilin"/>
    <property type="match status" value="1"/>
</dbReference>
<feature type="transmembrane region" description="Helical" evidence="1">
    <location>
        <begin position="23"/>
        <end position="48"/>
    </location>
</feature>
<dbReference type="InterPro" id="IPR027558">
    <property type="entry name" value="Pre_pil_HX9DG_C"/>
</dbReference>
<reference evidence="3 4" key="1">
    <citation type="submission" date="2019-02" db="EMBL/GenBank/DDBJ databases">
        <title>Deep-cultivation of Planctomycetes and their phenomic and genomic characterization uncovers novel biology.</title>
        <authorList>
            <person name="Wiegand S."/>
            <person name="Jogler M."/>
            <person name="Boedeker C."/>
            <person name="Pinto D."/>
            <person name="Vollmers J."/>
            <person name="Rivas-Marin E."/>
            <person name="Kohn T."/>
            <person name="Peeters S.H."/>
            <person name="Heuer A."/>
            <person name="Rast P."/>
            <person name="Oberbeckmann S."/>
            <person name="Bunk B."/>
            <person name="Jeske O."/>
            <person name="Meyerdierks A."/>
            <person name="Storesund J.E."/>
            <person name="Kallscheuer N."/>
            <person name="Luecker S."/>
            <person name="Lage O.M."/>
            <person name="Pohl T."/>
            <person name="Merkel B.J."/>
            <person name="Hornburger P."/>
            <person name="Mueller R.-W."/>
            <person name="Bruemmer F."/>
            <person name="Labrenz M."/>
            <person name="Spormann A.M."/>
            <person name="Op den Camp H."/>
            <person name="Overmann J."/>
            <person name="Amann R."/>
            <person name="Jetten M.S.M."/>
            <person name="Mascher T."/>
            <person name="Medema M.H."/>
            <person name="Devos D.P."/>
            <person name="Kaster A.-K."/>
            <person name="Ovreas L."/>
            <person name="Rohde M."/>
            <person name="Galperin M.Y."/>
            <person name="Jogler C."/>
        </authorList>
    </citation>
    <scope>NUCLEOTIDE SEQUENCE [LARGE SCALE GENOMIC DNA]</scope>
    <source>
        <strain evidence="3 4">Pan181</strain>
    </source>
</reference>
<dbReference type="InterPro" id="IPR045584">
    <property type="entry name" value="Pilin-like"/>
</dbReference>
<dbReference type="KEGG" id="amuc:Pan181_11110"/>
<keyword evidence="1" id="KW-0472">Membrane</keyword>
<dbReference type="NCBIfam" id="TIGR02532">
    <property type="entry name" value="IV_pilin_GFxxxE"/>
    <property type="match status" value="1"/>
</dbReference>
<protein>
    <recommendedName>
        <fullName evidence="2">DUF1559 domain-containing protein</fullName>
    </recommendedName>
</protein>
<gene>
    <name evidence="3" type="ORF">Pan181_11110</name>
</gene>
<proteinExistence type="predicted"/>
<accession>A0A518AJR4</accession>
<feature type="domain" description="DUF1559" evidence="2">
    <location>
        <begin position="49"/>
        <end position="301"/>
    </location>
</feature>
<keyword evidence="1" id="KW-1133">Transmembrane helix</keyword>
<evidence type="ECO:0000313" key="3">
    <source>
        <dbReference type="EMBL" id="QDU54926.1"/>
    </source>
</evidence>
<evidence type="ECO:0000313" key="4">
    <source>
        <dbReference type="Proteomes" id="UP000315750"/>
    </source>
</evidence>
<dbReference type="InterPro" id="IPR012902">
    <property type="entry name" value="N_methyl_site"/>
</dbReference>
<sequence length="322" mass="35209">MIGLVIAGIQKGGVVVRRENRPAAFTLVELLVVIAIIGVLVALLLPAVQAARESARRSHCMNSLKQQGLAFHNYEGAHGGFPPRRHRPSPHQGWGPYLLAYMEQQPLGEQYDTEQDFYAPDNQPYIQVPLPVFVCPTAPPSRYVDIIDQDGTETGARGAAGDYFVPNSVDAYWWPEAQRAAAADTAHSAALRDNQIQPLRKITDGLSHTLLVGEFAGRPDHWILGEQQPTNDGLKWANWWGPWASYNSTIYKTFSADGRTPGGPCTVNCNNNWGLYAFHPGGAHILLCDGSVQMVTDTLDRDVFAGLVTKAGSEIIADSDLH</sequence>
<dbReference type="EMBL" id="CP036278">
    <property type="protein sequence ID" value="QDU54926.1"/>
    <property type="molecule type" value="Genomic_DNA"/>
</dbReference>
<evidence type="ECO:0000256" key="1">
    <source>
        <dbReference type="SAM" id="Phobius"/>
    </source>
</evidence>
<dbReference type="PANTHER" id="PTHR30093">
    <property type="entry name" value="GENERAL SECRETION PATHWAY PROTEIN G"/>
    <property type="match status" value="1"/>
</dbReference>
<name>A0A518AJR4_9BACT</name>
<dbReference type="Pfam" id="PF07596">
    <property type="entry name" value="SBP_bac_10"/>
    <property type="match status" value="1"/>
</dbReference>
<dbReference type="InterPro" id="IPR011453">
    <property type="entry name" value="DUF1559"/>
</dbReference>
<organism evidence="3 4">
    <name type="scientific">Aeoliella mucimassa</name>
    <dbReference type="NCBI Taxonomy" id="2527972"/>
    <lineage>
        <taxon>Bacteria</taxon>
        <taxon>Pseudomonadati</taxon>
        <taxon>Planctomycetota</taxon>
        <taxon>Planctomycetia</taxon>
        <taxon>Pirellulales</taxon>
        <taxon>Lacipirellulaceae</taxon>
        <taxon>Aeoliella</taxon>
    </lineage>
</organism>
<dbReference type="OrthoDB" id="289947at2"/>
<dbReference type="SUPFAM" id="SSF54523">
    <property type="entry name" value="Pili subunits"/>
    <property type="match status" value="1"/>
</dbReference>